<evidence type="ECO:0000256" key="1">
    <source>
        <dbReference type="SAM" id="MobiDB-lite"/>
    </source>
</evidence>
<feature type="region of interest" description="Disordered" evidence="1">
    <location>
        <begin position="1153"/>
        <end position="1176"/>
    </location>
</feature>
<dbReference type="Pfam" id="PF00754">
    <property type="entry name" value="F5_F8_type_C"/>
    <property type="match status" value="1"/>
</dbReference>
<protein>
    <submittedName>
        <fullName evidence="4">GH92 family glycosyl hydrolase</fullName>
        <ecNumber evidence="4">3.2.1.-</ecNumber>
    </submittedName>
</protein>
<proteinExistence type="predicted"/>
<reference evidence="5" key="1">
    <citation type="journal article" date="2019" name="Int. J. Syst. Evol. Microbiol.">
        <title>The Global Catalogue of Microorganisms (GCM) 10K type strain sequencing project: providing services to taxonomists for standard genome sequencing and annotation.</title>
        <authorList>
            <consortium name="The Broad Institute Genomics Platform"/>
            <consortium name="The Broad Institute Genome Sequencing Center for Infectious Disease"/>
            <person name="Wu L."/>
            <person name="Ma J."/>
        </authorList>
    </citation>
    <scope>NUCLEOTIDE SEQUENCE [LARGE SCALE GENOMIC DNA]</scope>
    <source>
        <strain evidence="5">CGMCC 4.7304</strain>
    </source>
</reference>
<dbReference type="RefSeq" id="WP_390320892.1">
    <property type="nucleotide sequence ID" value="NZ_JBHSPB010000028.1"/>
</dbReference>
<dbReference type="InterPro" id="IPR000421">
    <property type="entry name" value="FA58C"/>
</dbReference>
<dbReference type="InterPro" id="IPR008928">
    <property type="entry name" value="6-hairpin_glycosidase_sf"/>
</dbReference>
<dbReference type="Proteomes" id="UP001596083">
    <property type="component" value="Unassembled WGS sequence"/>
</dbReference>
<dbReference type="NCBIfam" id="TIGR01180">
    <property type="entry name" value="aman2_put"/>
    <property type="match status" value="1"/>
</dbReference>
<dbReference type="Gene3D" id="1.20.1610.10">
    <property type="entry name" value="alpha-1,2-mannosidases domains"/>
    <property type="match status" value="1"/>
</dbReference>
<dbReference type="EMBL" id="JBHSPB010000028">
    <property type="protein sequence ID" value="MFC5724428.1"/>
    <property type="molecule type" value="Genomic_DNA"/>
</dbReference>
<feature type="region of interest" description="Disordered" evidence="1">
    <location>
        <begin position="711"/>
        <end position="738"/>
    </location>
</feature>
<evidence type="ECO:0000313" key="5">
    <source>
        <dbReference type="Proteomes" id="UP001596083"/>
    </source>
</evidence>
<dbReference type="SUPFAM" id="SSF49785">
    <property type="entry name" value="Galactose-binding domain-like"/>
    <property type="match status" value="1"/>
</dbReference>
<dbReference type="PANTHER" id="PTHR12143:SF43">
    <property type="entry name" value="PUTATIVE-RELATED"/>
    <property type="match status" value="1"/>
</dbReference>
<dbReference type="EC" id="3.2.1.-" evidence="4"/>
<feature type="domain" description="F5/8 type C" evidence="3">
    <location>
        <begin position="80"/>
        <end position="230"/>
    </location>
</feature>
<evidence type="ECO:0000313" key="4">
    <source>
        <dbReference type="EMBL" id="MFC5724428.1"/>
    </source>
</evidence>
<evidence type="ECO:0000259" key="3">
    <source>
        <dbReference type="PROSITE" id="PS50022"/>
    </source>
</evidence>
<feature type="compositionally biased region" description="Basic and acidic residues" evidence="1">
    <location>
        <begin position="403"/>
        <end position="413"/>
    </location>
</feature>
<name>A0ABW0ZBS3_9ACTN</name>
<evidence type="ECO:0000256" key="2">
    <source>
        <dbReference type="SAM" id="SignalP"/>
    </source>
</evidence>
<dbReference type="InterPro" id="IPR041371">
    <property type="entry name" value="GH92_N"/>
</dbReference>
<feature type="chain" id="PRO_5046989869" evidence="2">
    <location>
        <begin position="42"/>
        <end position="1295"/>
    </location>
</feature>
<feature type="compositionally biased region" description="Low complexity" evidence="1">
    <location>
        <begin position="1"/>
        <end position="11"/>
    </location>
</feature>
<comment type="caution">
    <text evidence="4">The sequence shown here is derived from an EMBL/GenBank/DDBJ whole genome shotgun (WGS) entry which is preliminary data.</text>
</comment>
<dbReference type="InterPro" id="IPR014718">
    <property type="entry name" value="GH-type_carb-bd"/>
</dbReference>
<dbReference type="InterPro" id="IPR005887">
    <property type="entry name" value="GH92_a_mannosidase_put"/>
</dbReference>
<gene>
    <name evidence="4" type="ORF">ACFP1Z_30165</name>
</gene>
<feature type="region of interest" description="Disordered" evidence="1">
    <location>
        <begin position="1"/>
        <end position="21"/>
    </location>
</feature>
<keyword evidence="2" id="KW-0732">Signal</keyword>
<dbReference type="SUPFAM" id="SSF48208">
    <property type="entry name" value="Six-hairpin glycosidases"/>
    <property type="match status" value="1"/>
</dbReference>
<feature type="region of interest" description="Disordered" evidence="1">
    <location>
        <begin position="230"/>
        <end position="253"/>
    </location>
</feature>
<keyword evidence="4" id="KW-0326">Glycosidase</keyword>
<keyword evidence="5" id="KW-1185">Reference proteome</keyword>
<dbReference type="InterPro" id="IPR050883">
    <property type="entry name" value="PNGase"/>
</dbReference>
<organism evidence="4 5">
    <name type="scientific">Streptomyces gamaensis</name>
    <dbReference type="NCBI Taxonomy" id="1763542"/>
    <lineage>
        <taxon>Bacteria</taxon>
        <taxon>Bacillati</taxon>
        <taxon>Actinomycetota</taxon>
        <taxon>Actinomycetes</taxon>
        <taxon>Kitasatosporales</taxon>
        <taxon>Streptomycetaceae</taxon>
        <taxon>Streptomyces</taxon>
    </lineage>
</organism>
<dbReference type="Gene3D" id="3.30.2080.10">
    <property type="entry name" value="GH92 mannosidase domain"/>
    <property type="match status" value="1"/>
</dbReference>
<dbReference type="InterPro" id="IPR012939">
    <property type="entry name" value="Glyco_hydro_92"/>
</dbReference>
<feature type="compositionally biased region" description="Basic and acidic residues" evidence="1">
    <location>
        <begin position="1161"/>
        <end position="1175"/>
    </location>
</feature>
<dbReference type="Gene3D" id="2.60.120.260">
    <property type="entry name" value="Galactose-binding domain-like"/>
    <property type="match status" value="2"/>
</dbReference>
<accession>A0ABW0ZBS3</accession>
<dbReference type="Pfam" id="PF07971">
    <property type="entry name" value="Glyco_hydro_92"/>
    <property type="match status" value="1"/>
</dbReference>
<dbReference type="InterPro" id="IPR008979">
    <property type="entry name" value="Galactose-bd-like_sf"/>
</dbReference>
<dbReference type="PANTHER" id="PTHR12143">
    <property type="entry name" value="PEPTIDE N-GLYCANASE PNGASE -RELATED"/>
    <property type="match status" value="1"/>
</dbReference>
<dbReference type="GO" id="GO:0016798">
    <property type="term" value="F:hydrolase activity, acting on glycosyl bonds"/>
    <property type="evidence" value="ECO:0007669"/>
    <property type="project" value="UniProtKB-KW"/>
</dbReference>
<keyword evidence="4" id="KW-0378">Hydrolase</keyword>
<dbReference type="PROSITE" id="PS50022">
    <property type="entry name" value="FA58C_3"/>
    <property type="match status" value="1"/>
</dbReference>
<feature type="region of interest" description="Disordered" evidence="1">
    <location>
        <begin position="403"/>
        <end position="427"/>
    </location>
</feature>
<feature type="signal peptide" evidence="2">
    <location>
        <begin position="1"/>
        <end position="41"/>
    </location>
</feature>
<dbReference type="Pfam" id="PF17678">
    <property type="entry name" value="Glyco_hydro_92N"/>
    <property type="match status" value="1"/>
</dbReference>
<sequence>MRLRQRSGSPRSGRHRPRTLPRTVALLATTLLLTLPHIPQATPSVAAAPAERFGSSFEPGEPRPDWSDTPETGPDGRPRSSGVDGGDADGIPGSVTDKVTAVRASGENAASGEVKENLVDGDPGTKWLVLADSAWLEFELSEPVRAVRYALTSADDAPGRDPRDWTLKGSPDGRSWTVLDTRTGQDFARRFQTRVFSFPASSPFRHYRLEISRNHGEPATQLAEVQLATAETGPPPPKAMRSHVDHGPASSPTARAHAGFTGTHALRYGGRHLTGGRAFATAKVFDVRVAVTPRTTLSYKVFPSMTEPDPRYPATHIAVDLAFTDGTYLSELGAVDQHGAALTPRGQADSKTLYVNQWNHKESRIGAVAAGRTVARVLVAYDSPAGPASFRGWVDDISLAPAREERPPAHPADRALTTRGTHSGPAFSRGNTFPATALPHGFTFWTPVTDAGATDWLYRYAAANNADNLPTVQAFSASHEPSPWMGDRQTFQVMPTAAPDGERGAPDAARAARALPFRHSDETARPHYYGVTFTSGLKAEIAPGDHTAMMRFTFPGRNAGVFLDNVTNAGGVTVDAKSRSFSGYSDVRSGLSTGAGRLFVHGVFDAPVVAAGRPPGGGGPDVTRFLRFAPPRDRTVTLRIATSLISVEQAKANLAQEIPDGTSFTAVRERARAAWDALLGRIEVKGATADQLTTLYSNLYRLYLYPNSGFENTGSRERPRPRYASPFSPRAGADTPTRTGARVVDGEVYVNNGFWDTYRTTWPAYALFAPGRAGRLVDGFVQHYKDGGWISRWSSPGYADLMDGTSSDVAFADAYVKGVRFDAEAAYEAALKNATVVPGGPGVGRKGTETSVFLGYTSTATREGLSWALEGYLNDFGLARMGEALYARTHKARYREESEYFLNRSLNYVKLFDTRVGFFQGRDEHGDWRLTPGEFDPRVWGHDYTETNAWNMAFTAVQDTRGLANLYGGRAGLARKLDAFFSTPETGAPEFAGSYGGVIHEMTEARDVRMGMYGHSNQPSHHIAYLYDAAGQPWKTQEKVREVLSRLYLGSEIGQGYPGDEDNGEMSAWWVFSALGLYPLVMGGGEYAVGSPLFTEATVHLENGRDLVVKAPRNSARNIYVQGLKVNGRPWASTALPHALVAAGGTLEFAMGPRPSAWGSGEHDGPSSVTRDDKVPSPLVDLAEPGTSALTDNSSATSATFTAVDFAVPSGAPVTSYTLTSADRAGAPRGWVLYGSADGERWREVDRRGGESFGWDRQTRVFAAGSPGAYRHYRLVPAGGAATLAEVELLGAPSS</sequence>
<dbReference type="Gene3D" id="2.70.98.10">
    <property type="match status" value="1"/>
</dbReference>
<feature type="region of interest" description="Disordered" evidence="1">
    <location>
        <begin position="45"/>
        <end position="95"/>
    </location>
</feature>
<dbReference type="Gene3D" id="1.20.1050.60">
    <property type="entry name" value="alpha-1,2-mannosidase"/>
    <property type="match status" value="1"/>
</dbReference>